<proteinExistence type="predicted"/>
<sequence length="877" mass="99451">VKRVNYAPTVRKLPSLQNLPTLSLDNPDPGRPSVEYTDPVFEDFNKNSLGMIVIYAQTSEFGQWEIRTPKSEKWDPLLTGKSFIPNTYKMGFISGEKFCLLHNLRMKSYKPVLLNATDKLRFHSPANLPWWNTTQAKQNTLLIFSAWDMSDSLIPHDWPCSLHSSVSADLFLFSLEYRDCSGQNVVDKPLTVDACGVCNGDNMSCQNLVCNGGNSCDVCGTNVSGISNQRDCAGSCEQENALLTFGDHEVCILFNIVLQQLENIVHLLNIVIFEASELRVYDCTSIRFHSYAIIPTSSRTVHINIRSLEELNYTMLNCEVFDKENNSYTENISVKELWSHQRGSYSRIFFYKSKLTVKYHLLDYMFFLVYCEMNINLTTGIHRVTDQQLFVWDTEMFVVTNITPSTININENVKVTVEMLNKTTSGLWCFFGTVQKMTIVSKAIILGPYSVQCDLPSISTHNVYQLMIIPESKIVNNSTRISMFVPNKQAHIKTNIPVSLALEAGITEELNEIKITFDINLYFNYNPHHYHERGEEKLKLLTNSESSCRMFGNFIFISLPSAFNYTSNMKIEFVESHFEYAPKGVVHVKLPHQTVKPILHVEGPEKVCSGMLQIHISEVVGGGVFGLNYTWSITPDLKVNLATIFDFLENTTSLLEIPVEKLEPGVTYIFSVYGENIMGVKSDTYFHSVVRINDQKLTVTIAGPDEVSIWAENTLVAEVAWCSNVSHQIYSLTYYWSVNSSDFHLPQEWGPVLRISKYMKGQRTYKFTVTVIDVISLEVLSQATHIVRTKEIPLVVSTGVSSLVVLYNQSFCLNGSRSYDPSKEQEPMYYRWMCSLSNGLACYITQKEGSMLRLEQTLGDIFSSVLCIDGGVLLPEE</sequence>
<protein>
    <submittedName>
        <fullName evidence="3">Uncharacterized protein LOC111088998</fullName>
    </submittedName>
</protein>
<dbReference type="Proteomes" id="UP000694941">
    <property type="component" value="Unplaced"/>
</dbReference>
<dbReference type="RefSeq" id="XP_022256249.1">
    <property type="nucleotide sequence ID" value="XM_022400541.1"/>
</dbReference>
<reference evidence="3" key="1">
    <citation type="submission" date="2025-08" db="UniProtKB">
        <authorList>
            <consortium name="RefSeq"/>
        </authorList>
    </citation>
    <scope>IDENTIFICATION</scope>
    <source>
        <tissue evidence="3">Muscle</tissue>
    </source>
</reference>
<name>A0ABM1TK43_LIMPO</name>
<evidence type="ECO:0000259" key="1">
    <source>
        <dbReference type="Pfam" id="PF02010"/>
    </source>
</evidence>
<organism evidence="2 3">
    <name type="scientific">Limulus polyphemus</name>
    <name type="common">Atlantic horseshoe crab</name>
    <dbReference type="NCBI Taxonomy" id="6850"/>
    <lineage>
        <taxon>Eukaryota</taxon>
        <taxon>Metazoa</taxon>
        <taxon>Ecdysozoa</taxon>
        <taxon>Arthropoda</taxon>
        <taxon>Chelicerata</taxon>
        <taxon>Merostomata</taxon>
        <taxon>Xiphosura</taxon>
        <taxon>Limulidae</taxon>
        <taxon>Limulus</taxon>
    </lineage>
</organism>
<dbReference type="GeneID" id="111088998"/>
<evidence type="ECO:0000313" key="3">
    <source>
        <dbReference type="RefSeq" id="XP_022256249.1"/>
    </source>
</evidence>
<accession>A0ABM1TK43</accession>
<feature type="domain" description="PKD/REJ-like" evidence="1">
    <location>
        <begin position="763"/>
        <end position="841"/>
    </location>
</feature>
<dbReference type="InterPro" id="IPR002859">
    <property type="entry name" value="PKD/REJ-like"/>
</dbReference>
<gene>
    <name evidence="3" type="primary">LOC111088998</name>
</gene>
<feature type="non-terminal residue" evidence="3">
    <location>
        <position position="1"/>
    </location>
</feature>
<dbReference type="Pfam" id="PF02010">
    <property type="entry name" value="REJ"/>
    <property type="match status" value="1"/>
</dbReference>
<evidence type="ECO:0000313" key="2">
    <source>
        <dbReference type="Proteomes" id="UP000694941"/>
    </source>
</evidence>
<keyword evidence="2" id="KW-1185">Reference proteome</keyword>